<comment type="similarity">
    <text evidence="1">Belongs to the MurCDEF family. MurT subfamily.</text>
</comment>
<proteinExistence type="inferred from homology"/>
<dbReference type="STRING" id="1797714.A3D04_04880"/>
<dbReference type="Gene3D" id="3.40.1190.10">
    <property type="entry name" value="Mur-like, catalytic domain"/>
    <property type="match status" value="1"/>
</dbReference>
<comment type="caution">
    <text evidence="4">The sequence shown here is derived from an EMBL/GenBank/DDBJ whole genome shotgun (WGS) entry which is preliminary data.</text>
</comment>
<feature type="domain" description="Lipid II isoglutaminyl synthase (glutamine-hydrolyzing) subunit MurT C-terminal" evidence="3">
    <location>
        <begin position="330"/>
        <end position="440"/>
    </location>
</feature>
<organism evidence="4 5">
    <name type="scientific">Candidatus Curtissbacteria bacterium RIFCSPHIGHO2_02_FULL_40_16b</name>
    <dbReference type="NCBI Taxonomy" id="1797714"/>
    <lineage>
        <taxon>Bacteria</taxon>
        <taxon>Candidatus Curtissiibacteriota</taxon>
    </lineage>
</organism>
<dbReference type="AlphaFoldDB" id="A0A1F5G6X9"/>
<dbReference type="InterPro" id="IPR036565">
    <property type="entry name" value="Mur-like_cat_sf"/>
</dbReference>
<feature type="active site" evidence="1">
    <location>
        <position position="365"/>
    </location>
</feature>
<evidence type="ECO:0000313" key="4">
    <source>
        <dbReference type="EMBL" id="OGD87584.1"/>
    </source>
</evidence>
<dbReference type="GO" id="GO:0008360">
    <property type="term" value="P:regulation of cell shape"/>
    <property type="evidence" value="ECO:0007669"/>
    <property type="project" value="UniProtKB-KW"/>
</dbReference>
<dbReference type="EMBL" id="MFBD01000046">
    <property type="protein sequence ID" value="OGD87584.1"/>
    <property type="molecule type" value="Genomic_DNA"/>
</dbReference>
<dbReference type="GO" id="GO:0005524">
    <property type="term" value="F:ATP binding"/>
    <property type="evidence" value="ECO:0007669"/>
    <property type="project" value="UniProtKB-UniRule"/>
</dbReference>
<sequence length="459" mass="51445">MDLRFTIALIVGKLTAFLLILKGSGATAAPGLYALNIDPDFVKKFSQRVHFGSIIVSGTNGKTTTSRLIYNLLSEKYKIIHNRQGSNLLRGLASTFINNSSILGKLDANIALWEVDEAVLPEIVTSTNPKTVVLLNLFRDQLDRYGEVDSIRKSWQKWLIKIPRSTNIILNEDDPGIKSLEKYAKGKSITFGIQDKEIKLPKTINVSDIKRCPNCGSNLEFSAVFSAHIGHYYCNYCSFRRKIPNVSASGLVFKRGFKTSLTININKKKSKLNLNLPGLYNVYNLLAASTVFLTEKIDSSKLIRSLQKFSSAFGRYQSFEINGKKIIIFLIKNPAGANEVLRTISLEDNLNILAILNDKIADGTDVSWIWDTNWEIIASKIKSVSVSGTRSWDLANRLKYAGVNLSNKNVYKQNNYPIGHIIKNMGTKDTLLILPTYTALLETQKNLSKLSSQEKWHKN</sequence>
<comment type="catalytic activity">
    <reaction evidence="1">
        <text>beta-D-GlcNAc-(1-&gt;4)-Mur2Ac(oyl-L-Ala-gamma-D-O-P-Glu-L-Lys-D-Ala-D-Ala)-di-trans,octa-cis-undecaprenyl diphosphate + NH4(+) = beta-D-GlcNAc-(1-&gt;4)-Mur2Ac(oyl-L-Ala-D-isoglutaminyl-L-Lys-D-Ala-D-Ala)-di-trans,octa-cis-undecaprenyl diphosphate + phosphate + H(+)</text>
        <dbReference type="Rhea" id="RHEA:57932"/>
        <dbReference type="ChEBI" id="CHEBI:15378"/>
        <dbReference type="ChEBI" id="CHEBI:28938"/>
        <dbReference type="ChEBI" id="CHEBI:43474"/>
        <dbReference type="ChEBI" id="CHEBI:62233"/>
        <dbReference type="ChEBI" id="CHEBI:143132"/>
    </reaction>
</comment>
<gene>
    <name evidence="1" type="primary">murT</name>
    <name evidence="4" type="ORF">A3D04_04880</name>
</gene>
<feature type="domain" description="Mur ligase central" evidence="2">
    <location>
        <begin position="56"/>
        <end position="209"/>
    </location>
</feature>
<dbReference type="Pfam" id="PF08245">
    <property type="entry name" value="Mur_ligase_M"/>
    <property type="match status" value="1"/>
</dbReference>
<keyword evidence="1" id="KW-0133">Cell shape</keyword>
<comment type="pathway">
    <text evidence="1">Cell wall biogenesis; peptidoglycan biosynthesis.</text>
</comment>
<dbReference type="GO" id="GO:0071555">
    <property type="term" value="P:cell wall organization"/>
    <property type="evidence" value="ECO:0007669"/>
    <property type="project" value="UniProtKB-KW"/>
</dbReference>
<accession>A0A1F5G6X9</accession>
<keyword evidence="1" id="KW-0862">Zinc</keyword>
<comment type="subunit">
    <text evidence="1">Forms a heterodimer with GatD.</text>
</comment>
<evidence type="ECO:0000256" key="1">
    <source>
        <dbReference type="HAMAP-Rule" id="MF_02214"/>
    </source>
</evidence>
<dbReference type="InterPro" id="IPR013221">
    <property type="entry name" value="Mur_ligase_cen"/>
</dbReference>
<dbReference type="UniPathway" id="UPA00219"/>
<dbReference type="InterPro" id="IPR013564">
    <property type="entry name" value="MurT_C"/>
</dbReference>
<dbReference type="GO" id="GO:0016881">
    <property type="term" value="F:acid-amino acid ligase activity"/>
    <property type="evidence" value="ECO:0007669"/>
    <property type="project" value="InterPro"/>
</dbReference>
<keyword evidence="1" id="KW-0436">Ligase</keyword>
<dbReference type="EC" id="6.3.5.13" evidence="1"/>
<dbReference type="PANTHER" id="PTHR23135">
    <property type="entry name" value="MUR LIGASE FAMILY MEMBER"/>
    <property type="match status" value="1"/>
</dbReference>
<dbReference type="GO" id="GO:0008270">
    <property type="term" value="F:zinc ion binding"/>
    <property type="evidence" value="ECO:0007669"/>
    <property type="project" value="UniProtKB-UniRule"/>
</dbReference>
<dbReference type="GO" id="GO:0140282">
    <property type="term" value="F:carbon-nitrogen ligase activity on lipid II"/>
    <property type="evidence" value="ECO:0007669"/>
    <property type="project" value="UniProtKB-UniRule"/>
</dbReference>
<dbReference type="HAMAP" id="MF_02214">
    <property type="entry name" value="Lipid_II_synth_MurT"/>
    <property type="match status" value="1"/>
</dbReference>
<dbReference type="Pfam" id="PF08353">
    <property type="entry name" value="MurT_C"/>
    <property type="match status" value="1"/>
</dbReference>
<comment type="catalytic activity">
    <reaction evidence="1">
        <text>beta-D-GlcNAc-(1-&gt;4)-Mur2Ac(oyl-L-Ala-gamma-D-Glu-L-Lys-D-Ala-D-Ala)-di-trans,octa-cis-undecaprenyl diphosphate + ATP = beta-D-GlcNAc-(1-&gt;4)-Mur2Ac(oyl-L-Ala-gamma-D-O-P-Glu-L-Lys-D-Ala-D-Ala)-di-trans,octa-cis-undecaprenyl diphosphate + ADP</text>
        <dbReference type="Rhea" id="RHEA:59488"/>
        <dbReference type="ChEBI" id="CHEBI:30616"/>
        <dbReference type="ChEBI" id="CHEBI:60033"/>
        <dbReference type="ChEBI" id="CHEBI:143132"/>
        <dbReference type="ChEBI" id="CHEBI:456216"/>
    </reaction>
</comment>
<dbReference type="Proteomes" id="UP000177369">
    <property type="component" value="Unassembled WGS sequence"/>
</dbReference>
<comment type="catalytic activity">
    <reaction evidence="1">
        <text>beta-D-GlcNAc-(1-&gt;4)-Mur2Ac(oyl-L-Ala-gamma-D-Glu-L-Lys-D-Ala-D-Ala)-di-trans,octa-cis-undecaprenyl diphosphate + L-glutamine + ATP + H2O = beta-D-GlcNAc-(1-&gt;4)-Mur2Ac(oyl-L-Ala-D-isoglutaminyl-L-Lys-D-Ala-D-Ala)-di-trans,octa-cis-undecaprenyl diphosphate + L-glutamate + ADP + phosphate + H(+)</text>
        <dbReference type="Rhea" id="RHEA:57928"/>
        <dbReference type="ChEBI" id="CHEBI:15377"/>
        <dbReference type="ChEBI" id="CHEBI:15378"/>
        <dbReference type="ChEBI" id="CHEBI:29985"/>
        <dbReference type="ChEBI" id="CHEBI:30616"/>
        <dbReference type="ChEBI" id="CHEBI:43474"/>
        <dbReference type="ChEBI" id="CHEBI:58359"/>
        <dbReference type="ChEBI" id="CHEBI:60033"/>
        <dbReference type="ChEBI" id="CHEBI:62233"/>
        <dbReference type="ChEBI" id="CHEBI:456216"/>
        <dbReference type="EC" id="6.3.5.13"/>
    </reaction>
</comment>
<keyword evidence="1" id="KW-0547">Nucleotide-binding</keyword>
<feature type="binding site" evidence="1">
    <location>
        <position position="215"/>
    </location>
    <ligand>
        <name>Zn(2+)</name>
        <dbReference type="ChEBI" id="CHEBI:29105"/>
    </ligand>
</feature>
<evidence type="ECO:0000313" key="5">
    <source>
        <dbReference type="Proteomes" id="UP000177369"/>
    </source>
</evidence>
<feature type="binding site" evidence="1">
    <location>
        <position position="212"/>
    </location>
    <ligand>
        <name>Zn(2+)</name>
        <dbReference type="ChEBI" id="CHEBI:29105"/>
    </ligand>
</feature>
<dbReference type="InterPro" id="IPR043703">
    <property type="entry name" value="Lipid_II_synth_MurT"/>
</dbReference>
<feature type="binding site" evidence="1">
    <location>
        <position position="237"/>
    </location>
    <ligand>
        <name>Zn(2+)</name>
        <dbReference type="ChEBI" id="CHEBI:29105"/>
    </ligand>
</feature>
<evidence type="ECO:0000259" key="3">
    <source>
        <dbReference type="Pfam" id="PF08353"/>
    </source>
</evidence>
<keyword evidence="1" id="KW-0067">ATP-binding</keyword>
<keyword evidence="1" id="KW-0479">Metal-binding</keyword>
<protein>
    <recommendedName>
        <fullName evidence="1">Lipid II isoglutaminyl synthase (glutamine-hydrolyzing) subunit MurT</fullName>
        <ecNumber evidence="1">6.3.5.13</ecNumber>
    </recommendedName>
</protein>
<keyword evidence="1" id="KW-0961">Cell wall biogenesis/degradation</keyword>
<dbReference type="SUPFAM" id="SSF53623">
    <property type="entry name" value="MurD-like peptide ligases, catalytic domain"/>
    <property type="match status" value="1"/>
</dbReference>
<dbReference type="PANTHER" id="PTHR23135:SF7">
    <property type="entry name" value="LIPID II ISOGLUTAMINYL SYNTHASE (GLUTAMINE-HYDROLYZING) SUBUNIT MURT"/>
    <property type="match status" value="1"/>
</dbReference>
<feature type="binding site" evidence="1">
    <location>
        <position position="234"/>
    </location>
    <ligand>
        <name>Zn(2+)</name>
        <dbReference type="ChEBI" id="CHEBI:29105"/>
    </ligand>
</feature>
<name>A0A1F5G6X9_9BACT</name>
<dbReference type="GO" id="GO:0009252">
    <property type="term" value="P:peptidoglycan biosynthetic process"/>
    <property type="evidence" value="ECO:0007669"/>
    <property type="project" value="UniProtKB-UniRule"/>
</dbReference>
<evidence type="ECO:0000259" key="2">
    <source>
        <dbReference type="Pfam" id="PF08245"/>
    </source>
</evidence>
<comment type="function">
    <text evidence="1">The lipid II isoglutaminyl synthase complex catalyzes the formation of alpha-D-isoglutamine in the cell wall lipid II stem peptide. The MurT subunit catalyzes the ATP-dependent amidation of D-glutamate residue of lipid II, converting it to an isoglutamine residue.</text>
</comment>
<reference evidence="4 5" key="1">
    <citation type="journal article" date="2016" name="Nat. Commun.">
        <title>Thousands of microbial genomes shed light on interconnected biogeochemical processes in an aquifer system.</title>
        <authorList>
            <person name="Anantharaman K."/>
            <person name="Brown C.T."/>
            <person name="Hug L.A."/>
            <person name="Sharon I."/>
            <person name="Castelle C.J."/>
            <person name="Probst A.J."/>
            <person name="Thomas B.C."/>
            <person name="Singh A."/>
            <person name="Wilkins M.J."/>
            <person name="Karaoz U."/>
            <person name="Brodie E.L."/>
            <person name="Williams K.H."/>
            <person name="Hubbard S.S."/>
            <person name="Banfield J.F."/>
        </authorList>
    </citation>
    <scope>NUCLEOTIDE SEQUENCE [LARGE SCALE GENOMIC DNA]</scope>
</reference>
<keyword evidence="1" id="KW-0573">Peptidoglycan synthesis</keyword>